<comment type="caution">
    <text evidence="1">The sequence shown here is derived from an EMBL/GenBank/DDBJ whole genome shotgun (WGS) entry which is preliminary data.</text>
</comment>
<evidence type="ECO:0000313" key="2">
    <source>
        <dbReference type="Proteomes" id="UP001057402"/>
    </source>
</evidence>
<evidence type="ECO:0000313" key="1">
    <source>
        <dbReference type="EMBL" id="KAI4380627.1"/>
    </source>
</evidence>
<gene>
    <name evidence="1" type="ORF">MLD38_006796</name>
</gene>
<name>A0ACB9RQ95_9MYRT</name>
<sequence>MEGKKESRKVELRDDHVRLTFETGRVELKGIPAVAAYRQQATKRKITARTKDDGREGTMGQVRGMGSLPLVAVVGGDGGEFMRMKVHRLSLFSLESFCLRFGSRIFFLF</sequence>
<accession>A0ACB9RQ95</accession>
<keyword evidence="2" id="KW-1185">Reference proteome</keyword>
<reference evidence="2" key="1">
    <citation type="journal article" date="2023" name="Front. Plant Sci.">
        <title>Chromosomal-level genome assembly of Melastoma candidum provides insights into trichome evolution.</title>
        <authorList>
            <person name="Zhong Y."/>
            <person name="Wu W."/>
            <person name="Sun C."/>
            <person name="Zou P."/>
            <person name="Liu Y."/>
            <person name="Dai S."/>
            <person name="Zhou R."/>
        </authorList>
    </citation>
    <scope>NUCLEOTIDE SEQUENCE [LARGE SCALE GENOMIC DNA]</scope>
</reference>
<dbReference type="EMBL" id="CM042882">
    <property type="protein sequence ID" value="KAI4380627.1"/>
    <property type="molecule type" value="Genomic_DNA"/>
</dbReference>
<dbReference type="Proteomes" id="UP001057402">
    <property type="component" value="Chromosome 3"/>
</dbReference>
<protein>
    <submittedName>
        <fullName evidence="1">Uncharacterized protein</fullName>
    </submittedName>
</protein>
<organism evidence="1 2">
    <name type="scientific">Melastoma candidum</name>
    <dbReference type="NCBI Taxonomy" id="119954"/>
    <lineage>
        <taxon>Eukaryota</taxon>
        <taxon>Viridiplantae</taxon>
        <taxon>Streptophyta</taxon>
        <taxon>Embryophyta</taxon>
        <taxon>Tracheophyta</taxon>
        <taxon>Spermatophyta</taxon>
        <taxon>Magnoliopsida</taxon>
        <taxon>eudicotyledons</taxon>
        <taxon>Gunneridae</taxon>
        <taxon>Pentapetalae</taxon>
        <taxon>rosids</taxon>
        <taxon>malvids</taxon>
        <taxon>Myrtales</taxon>
        <taxon>Melastomataceae</taxon>
        <taxon>Melastomatoideae</taxon>
        <taxon>Melastomateae</taxon>
        <taxon>Melastoma</taxon>
    </lineage>
</organism>
<proteinExistence type="predicted"/>